<evidence type="ECO:0000256" key="1">
    <source>
        <dbReference type="SAM" id="MobiDB-lite"/>
    </source>
</evidence>
<accession>A0A1H0KUX2</accession>
<protein>
    <submittedName>
        <fullName evidence="2">Uncharacterized protein</fullName>
    </submittedName>
</protein>
<feature type="region of interest" description="Disordered" evidence="1">
    <location>
        <begin position="1"/>
        <end position="50"/>
    </location>
</feature>
<sequence length="105" mass="11348">MAKKASAFTPPPEDEPELVGALPSKDPEPAGELSTASLPAAAPSSASKALPSYRVGKRNLSAWIDEKAFNQFKAMVSEEGKTIQDFMVEMVNREFARKGRPQIAK</sequence>
<name>A0A1H0KUX2_9HYPH</name>
<gene>
    <name evidence="2" type="ORF">SAMN05216360_12920</name>
</gene>
<evidence type="ECO:0000313" key="2">
    <source>
        <dbReference type="EMBL" id="SDO59573.1"/>
    </source>
</evidence>
<reference evidence="3" key="1">
    <citation type="submission" date="2016-10" db="EMBL/GenBank/DDBJ databases">
        <authorList>
            <person name="Varghese N."/>
            <person name="Submissions S."/>
        </authorList>
    </citation>
    <scope>NUCLEOTIDE SEQUENCE [LARGE SCALE GENOMIC DNA]</scope>
    <source>
        <strain evidence="3">BL47</strain>
    </source>
</reference>
<evidence type="ECO:0000313" key="3">
    <source>
        <dbReference type="Proteomes" id="UP000198704"/>
    </source>
</evidence>
<dbReference type="RefSeq" id="WP_091722634.1">
    <property type="nucleotide sequence ID" value="NZ_FNHS01000029.1"/>
</dbReference>
<dbReference type="AlphaFoldDB" id="A0A1H0KUX2"/>
<organism evidence="2 3">
    <name type="scientific">Methylobacterium phyllostachyos</name>
    <dbReference type="NCBI Taxonomy" id="582672"/>
    <lineage>
        <taxon>Bacteria</taxon>
        <taxon>Pseudomonadati</taxon>
        <taxon>Pseudomonadota</taxon>
        <taxon>Alphaproteobacteria</taxon>
        <taxon>Hyphomicrobiales</taxon>
        <taxon>Methylobacteriaceae</taxon>
        <taxon>Methylobacterium</taxon>
    </lineage>
</organism>
<dbReference type="STRING" id="582672.SAMN05216360_12920"/>
<dbReference type="EMBL" id="FNHS01000029">
    <property type="protein sequence ID" value="SDO59573.1"/>
    <property type="molecule type" value="Genomic_DNA"/>
</dbReference>
<feature type="compositionally biased region" description="Low complexity" evidence="1">
    <location>
        <begin position="33"/>
        <end position="50"/>
    </location>
</feature>
<dbReference type="OrthoDB" id="8005894at2"/>
<keyword evidence="3" id="KW-1185">Reference proteome</keyword>
<dbReference type="Proteomes" id="UP000198704">
    <property type="component" value="Unassembled WGS sequence"/>
</dbReference>
<proteinExistence type="predicted"/>